<evidence type="ECO:0000256" key="6">
    <source>
        <dbReference type="ARBA" id="ARBA00023204"/>
    </source>
</evidence>
<organism evidence="8 9">
    <name type="scientific">Arxiozyma heterogenica</name>
    <dbReference type="NCBI Taxonomy" id="278026"/>
    <lineage>
        <taxon>Eukaryota</taxon>
        <taxon>Fungi</taxon>
        <taxon>Dikarya</taxon>
        <taxon>Ascomycota</taxon>
        <taxon>Saccharomycotina</taxon>
        <taxon>Saccharomycetes</taxon>
        <taxon>Saccharomycetales</taxon>
        <taxon>Saccharomycetaceae</taxon>
        <taxon>Arxiozyma</taxon>
    </lineage>
</organism>
<dbReference type="GO" id="GO:0006298">
    <property type="term" value="P:mismatch repair"/>
    <property type="evidence" value="ECO:0007669"/>
    <property type="project" value="InterPro"/>
</dbReference>
<keyword evidence="2" id="KW-0547">Nucleotide-binding</keyword>
<dbReference type="Pfam" id="PF05192">
    <property type="entry name" value="MutS_III"/>
    <property type="match status" value="1"/>
</dbReference>
<dbReference type="Pfam" id="PF01624">
    <property type="entry name" value="MutS_I"/>
    <property type="match status" value="1"/>
</dbReference>
<dbReference type="SUPFAM" id="SSF55271">
    <property type="entry name" value="DNA repair protein MutS, domain I"/>
    <property type="match status" value="1"/>
</dbReference>
<dbReference type="GO" id="GO:0030983">
    <property type="term" value="F:mismatched DNA binding"/>
    <property type="evidence" value="ECO:0007669"/>
    <property type="project" value="InterPro"/>
</dbReference>
<reference evidence="9" key="1">
    <citation type="submission" date="2023-07" db="EMBL/GenBank/DDBJ databases">
        <title>A draft genome of Kazachstania heterogenica Y-27499.</title>
        <authorList>
            <person name="Donic C."/>
            <person name="Kralova J.S."/>
            <person name="Fidel L."/>
            <person name="Ben-Dor S."/>
            <person name="Jung S."/>
        </authorList>
    </citation>
    <scope>NUCLEOTIDE SEQUENCE [LARGE SCALE GENOMIC DNA]</scope>
    <source>
        <strain evidence="9">Y27499</strain>
    </source>
</reference>
<keyword evidence="9" id="KW-1185">Reference proteome</keyword>
<comment type="caution">
    <text evidence="8">The sequence shown here is derived from an EMBL/GenBank/DDBJ whole genome shotgun (WGS) entry which is preliminary data.</text>
</comment>
<dbReference type="PROSITE" id="PS00486">
    <property type="entry name" value="DNA_MISMATCH_REPAIR_2"/>
    <property type="match status" value="1"/>
</dbReference>
<keyword evidence="6" id="KW-0234">DNA repair</keyword>
<dbReference type="InterPro" id="IPR007860">
    <property type="entry name" value="DNA_mmatch_repair_MutS_con_dom"/>
</dbReference>
<dbReference type="GO" id="GO:0005739">
    <property type="term" value="C:mitochondrion"/>
    <property type="evidence" value="ECO:0007669"/>
    <property type="project" value="TreeGrafter"/>
</dbReference>
<dbReference type="GO" id="GO:0005524">
    <property type="term" value="F:ATP binding"/>
    <property type="evidence" value="ECO:0007669"/>
    <property type="project" value="UniProtKB-KW"/>
</dbReference>
<dbReference type="InterPro" id="IPR007695">
    <property type="entry name" value="DNA_mismatch_repair_MutS-lik_N"/>
</dbReference>
<dbReference type="Gene3D" id="1.10.1420.10">
    <property type="match status" value="1"/>
</dbReference>
<dbReference type="Pfam" id="PF00488">
    <property type="entry name" value="MutS_V"/>
    <property type="match status" value="1"/>
</dbReference>
<accession>A0AAN7WN53</accession>
<dbReference type="SMART" id="SM00533">
    <property type="entry name" value="MUTSd"/>
    <property type="match status" value="1"/>
</dbReference>
<keyword evidence="4" id="KW-0067">ATP-binding</keyword>
<dbReference type="GO" id="GO:0005634">
    <property type="term" value="C:nucleus"/>
    <property type="evidence" value="ECO:0007669"/>
    <property type="project" value="TreeGrafter"/>
</dbReference>
<keyword evidence="5" id="KW-0238">DNA-binding</keyword>
<dbReference type="InterPro" id="IPR017261">
    <property type="entry name" value="DNA_mismatch_repair_MutS/MSH"/>
</dbReference>
<dbReference type="SUPFAM" id="SSF52540">
    <property type="entry name" value="P-loop containing nucleoside triphosphate hydrolases"/>
    <property type="match status" value="1"/>
</dbReference>
<feature type="domain" description="DNA mismatch repair proteins mutS family" evidence="7">
    <location>
        <begin position="849"/>
        <end position="865"/>
    </location>
</feature>
<dbReference type="PANTHER" id="PTHR11361">
    <property type="entry name" value="DNA MISMATCH REPAIR PROTEIN MUTS FAMILY MEMBER"/>
    <property type="match status" value="1"/>
</dbReference>
<dbReference type="InterPro" id="IPR007696">
    <property type="entry name" value="DNA_mismatch_repair_MutS_core"/>
</dbReference>
<dbReference type="Gene3D" id="3.30.420.110">
    <property type="entry name" value="MutS, connector domain"/>
    <property type="match status" value="1"/>
</dbReference>
<comment type="similarity">
    <text evidence="1">Belongs to the DNA mismatch repair MutS family.</text>
</comment>
<dbReference type="InterPro" id="IPR000432">
    <property type="entry name" value="DNA_mismatch_repair_MutS_C"/>
</dbReference>
<gene>
    <name evidence="8" type="ORF">RI543_001342</name>
</gene>
<evidence type="ECO:0000256" key="1">
    <source>
        <dbReference type="ARBA" id="ARBA00006271"/>
    </source>
</evidence>
<dbReference type="Pfam" id="PF05188">
    <property type="entry name" value="MutS_II"/>
    <property type="match status" value="1"/>
</dbReference>
<keyword evidence="3" id="KW-0227">DNA damage</keyword>
<dbReference type="FunFam" id="3.30.420.110:FF:000020">
    <property type="entry name" value="Msh1p"/>
    <property type="match status" value="1"/>
</dbReference>
<dbReference type="InterPro" id="IPR036187">
    <property type="entry name" value="DNA_mismatch_repair_MutS_sf"/>
</dbReference>
<evidence type="ECO:0000259" key="7">
    <source>
        <dbReference type="PROSITE" id="PS00486"/>
    </source>
</evidence>
<dbReference type="EMBL" id="JAWIZZ010000038">
    <property type="protein sequence ID" value="KAK5780955.1"/>
    <property type="molecule type" value="Genomic_DNA"/>
</dbReference>
<evidence type="ECO:0000256" key="3">
    <source>
        <dbReference type="ARBA" id="ARBA00022763"/>
    </source>
</evidence>
<dbReference type="GO" id="GO:0043504">
    <property type="term" value="P:mitochondrial DNA repair"/>
    <property type="evidence" value="ECO:0007669"/>
    <property type="project" value="TreeGrafter"/>
</dbReference>
<dbReference type="SUPFAM" id="SSF53150">
    <property type="entry name" value="DNA repair protein MutS, domain II"/>
    <property type="match status" value="1"/>
</dbReference>
<evidence type="ECO:0000313" key="9">
    <source>
        <dbReference type="Proteomes" id="UP001306508"/>
    </source>
</evidence>
<dbReference type="SMART" id="SM00534">
    <property type="entry name" value="MUTSac"/>
    <property type="match status" value="1"/>
</dbReference>
<evidence type="ECO:0000256" key="4">
    <source>
        <dbReference type="ARBA" id="ARBA00022840"/>
    </source>
</evidence>
<evidence type="ECO:0000256" key="5">
    <source>
        <dbReference type="ARBA" id="ARBA00023125"/>
    </source>
</evidence>
<dbReference type="InterPro" id="IPR045076">
    <property type="entry name" value="MutS"/>
</dbReference>
<dbReference type="Gene3D" id="3.40.50.300">
    <property type="entry name" value="P-loop containing nucleotide triphosphate hydrolases"/>
    <property type="match status" value="1"/>
</dbReference>
<dbReference type="Gene3D" id="3.40.1170.10">
    <property type="entry name" value="DNA repair protein MutS, domain I"/>
    <property type="match status" value="1"/>
</dbReference>
<dbReference type="Proteomes" id="UP001306508">
    <property type="component" value="Unassembled WGS sequence"/>
</dbReference>
<dbReference type="InterPro" id="IPR036678">
    <property type="entry name" value="MutS_con_dom_sf"/>
</dbReference>
<dbReference type="SUPFAM" id="SSF48334">
    <property type="entry name" value="DNA repair protein MutS, domain III"/>
    <property type="match status" value="1"/>
</dbReference>
<sequence>MRTSQFFNVLRLNRRQWLSATSKKFTTKKPVVTNFTVDFNDLYKEEKDQREVLLLNNDMDISIKKKNTNNEKLNSTNHLPPSIRQVRQLMDKYKDNVVLTQMGSFYELYFEHATQYAPKLNITLTSKSFASGKVPFAGFPVHQLNRHLKVLVNQYGYSVTIVDQFKKDLDINSNPTKFTRRVTRIVTPGTFVDEAFENFKENSYLLTIEFPDKCMERVVDSDLKIGISWCDISTGELYVQQLHLCELVSTITRIQPKEIVLKDELIPYKIESGNWYPELVELKKYFIKYQNPSSHYRPVSSFISLFASQNKKLSDNTRSQLRYIFENFEQKELAALRNLLVYVSDHFPNYSINFQLPNRQAVSSIMQIDSRTSRALELHSTVLNNNRKGSLLSTINRTITPVGSRLLKQWLSGPSTDIKEIKKRQNIVNLFSSNEALCDSIVQCFKDISDISRILQKFSFGKGNGIDLLRIVKSLKTLSIILEKLDQYKNCVTTKRNKAILEELVKNLRFDNTVVDDIYNSLSEEEILKSEKRQADDECYKGSIVDINDQSNDGNRYKYEMSIINPAFHPKLRLLFNNYWNLEQKKLELERKMKNFFGSSFEIKRISLKQRQSKDYVVQIVANSEQIQKLQEKISKNQDFRFNDSTFSVLQKSSQTLWLANKRWTELAYAIENAIINIKTEENAILLTFKNKLVSRSNEIRNINNTIGYLDILISFARLAREKNLVCPKVTNEITLNIVNGRHIMVEDGLASKSLSNFVSNDCEINSSEVWIITGPNMGGKSTFLRQNAIIVILAQIGCFVPCDRAEIGIVDKIFSRVGSADDLYNDMSTFMVEMIETSFILRGATKRSLAILDEIGRGTSGKEGVRIAFATIKYMMEHNKCRTLFATHFGKEIKTILENSKDESYKLLALQIKYYQTSVLKLENNRFMYDYKLKPGICEKSDAFNVAKMAGFPYEVLQVVQNLEIEG</sequence>
<dbReference type="InterPro" id="IPR016151">
    <property type="entry name" value="DNA_mismatch_repair_MutS_N"/>
</dbReference>
<dbReference type="InterPro" id="IPR027417">
    <property type="entry name" value="P-loop_NTPase"/>
</dbReference>
<name>A0AAN7WN53_9SACH</name>
<dbReference type="PANTHER" id="PTHR11361:SF34">
    <property type="entry name" value="DNA MISMATCH REPAIR PROTEIN MSH1, MITOCHONDRIAL"/>
    <property type="match status" value="1"/>
</dbReference>
<evidence type="ECO:0000313" key="8">
    <source>
        <dbReference type="EMBL" id="KAK5780955.1"/>
    </source>
</evidence>
<proteinExistence type="inferred from homology"/>
<dbReference type="AlphaFoldDB" id="A0AAN7WN53"/>
<dbReference type="GO" id="GO:0140664">
    <property type="term" value="F:ATP-dependent DNA damage sensor activity"/>
    <property type="evidence" value="ECO:0007669"/>
    <property type="project" value="InterPro"/>
</dbReference>
<dbReference type="FunFam" id="3.40.50.300:FF:001238">
    <property type="entry name" value="DNA mismatch repair protein"/>
    <property type="match status" value="1"/>
</dbReference>
<protein>
    <recommendedName>
        <fullName evidence="7">DNA mismatch repair proteins mutS family domain-containing protein</fullName>
    </recommendedName>
</protein>
<dbReference type="PIRSF" id="PIRSF037677">
    <property type="entry name" value="DNA_mis_repair_Msh6"/>
    <property type="match status" value="1"/>
</dbReference>
<evidence type="ECO:0000256" key="2">
    <source>
        <dbReference type="ARBA" id="ARBA00022741"/>
    </source>
</evidence>